<dbReference type="PANTHER" id="PTHR30308">
    <property type="entry name" value="TMRNA-BINDING COMPONENT OF TRANS-TRANSLATION TAGGING COMPLEX"/>
    <property type="match status" value="1"/>
</dbReference>
<dbReference type="InterPro" id="IPR000037">
    <property type="entry name" value="SsrA-bd_prot"/>
</dbReference>
<comment type="function">
    <text evidence="3">Required for rescue of stalled ribosomes mediated by trans-translation. Binds to transfer-messenger RNA (tmRNA), required for stable association of tmRNA with ribosomes. tmRNA and SmpB together mimic tRNA shape, replacing the anticodon stem-loop with SmpB. tmRNA is encoded by the ssrA gene; the 2 termini fold to resemble tRNA(Ala) and it encodes a 'tag peptide', a short internal open reading frame. During trans-translation Ala-aminoacylated tmRNA acts like a tRNA, entering the A-site of stalled ribosomes, displacing the stalled mRNA. The ribosome then switches to translate the ORF on the tmRNA; the nascent peptide is terminated with the 'tag peptide' encoded by the tmRNA and targeted for degradation. The ribosome is freed to recommence translation, which seems to be the essential function of trans-translation.</text>
</comment>
<dbReference type="NCBIfam" id="NF003843">
    <property type="entry name" value="PRK05422.1"/>
    <property type="match status" value="1"/>
</dbReference>
<evidence type="ECO:0000256" key="2">
    <source>
        <dbReference type="ARBA" id="ARBA00022884"/>
    </source>
</evidence>
<proteinExistence type="inferred from homology"/>
<dbReference type="PROSITE" id="PS01317">
    <property type="entry name" value="SSRP"/>
    <property type="match status" value="1"/>
</dbReference>
<reference evidence="5 6" key="1">
    <citation type="journal article" date="2016" name="Nat. Commun.">
        <title>Thousands of microbial genomes shed light on interconnected biogeochemical processes in an aquifer system.</title>
        <authorList>
            <person name="Anantharaman K."/>
            <person name="Brown C.T."/>
            <person name="Hug L.A."/>
            <person name="Sharon I."/>
            <person name="Castelle C.J."/>
            <person name="Probst A.J."/>
            <person name="Thomas B.C."/>
            <person name="Singh A."/>
            <person name="Wilkins M.J."/>
            <person name="Karaoz U."/>
            <person name="Brodie E.L."/>
            <person name="Williams K.H."/>
            <person name="Hubbard S.S."/>
            <person name="Banfield J.F."/>
        </authorList>
    </citation>
    <scope>NUCLEOTIDE SEQUENCE [LARGE SCALE GENOMIC DNA]</scope>
</reference>
<evidence type="ECO:0000313" key="6">
    <source>
        <dbReference type="Proteomes" id="UP000178085"/>
    </source>
</evidence>
<protein>
    <recommendedName>
        <fullName evidence="3">SsrA-binding protein</fullName>
    </recommendedName>
    <alternativeName>
        <fullName evidence="3">Small protein B</fullName>
    </alternativeName>
</protein>
<organism evidence="5 6">
    <name type="scientific">candidate division Kazan bacterium RIFCSPLOWO2_01_FULL_45_19</name>
    <dbReference type="NCBI Taxonomy" id="1798538"/>
    <lineage>
        <taxon>Bacteria</taxon>
        <taxon>Bacteria division Kazan-3B-28</taxon>
    </lineage>
</organism>
<dbReference type="InterPro" id="IPR023620">
    <property type="entry name" value="SmpB"/>
</dbReference>
<evidence type="ECO:0000256" key="1">
    <source>
        <dbReference type="ARBA" id="ARBA00022490"/>
    </source>
</evidence>
<dbReference type="HAMAP" id="MF_00023">
    <property type="entry name" value="SmpB"/>
    <property type="match status" value="1"/>
</dbReference>
<dbReference type="SUPFAM" id="SSF74982">
    <property type="entry name" value="Small protein B (SmpB)"/>
    <property type="match status" value="1"/>
</dbReference>
<comment type="subcellular location">
    <subcellularLocation>
        <location evidence="3">Cytoplasm</location>
    </subcellularLocation>
    <text evidence="3">The tmRNA-SmpB complex associates with stalled 70S ribosomes.</text>
</comment>
<accession>A0A1F4NQC1</accession>
<dbReference type="PANTHER" id="PTHR30308:SF2">
    <property type="entry name" value="SSRA-BINDING PROTEIN"/>
    <property type="match status" value="1"/>
</dbReference>
<dbReference type="CDD" id="cd09294">
    <property type="entry name" value="SmpB"/>
    <property type="match status" value="1"/>
</dbReference>
<dbReference type="InterPro" id="IPR020081">
    <property type="entry name" value="SsrA-bd_prot_CS"/>
</dbReference>
<feature type="compositionally biased region" description="Basic and acidic residues" evidence="4">
    <location>
        <begin position="131"/>
        <end position="146"/>
    </location>
</feature>
<dbReference type="EMBL" id="METD01000001">
    <property type="protein sequence ID" value="OGB73487.1"/>
    <property type="molecule type" value="Genomic_DNA"/>
</dbReference>
<evidence type="ECO:0000256" key="3">
    <source>
        <dbReference type="HAMAP-Rule" id="MF_00023"/>
    </source>
</evidence>
<dbReference type="GO" id="GO:0070930">
    <property type="term" value="P:trans-translation-dependent protein tagging"/>
    <property type="evidence" value="ECO:0007669"/>
    <property type="project" value="TreeGrafter"/>
</dbReference>
<gene>
    <name evidence="3" type="primary">smpB</name>
    <name evidence="5" type="ORF">A3K51_01345</name>
</gene>
<keyword evidence="1 3" id="KW-0963">Cytoplasm</keyword>
<dbReference type="Proteomes" id="UP000178085">
    <property type="component" value="Unassembled WGS sequence"/>
</dbReference>
<dbReference type="Pfam" id="PF01668">
    <property type="entry name" value="SmpB"/>
    <property type="match status" value="1"/>
</dbReference>
<name>A0A1F4NQC1_UNCK3</name>
<dbReference type="GO" id="GO:0005829">
    <property type="term" value="C:cytosol"/>
    <property type="evidence" value="ECO:0007669"/>
    <property type="project" value="TreeGrafter"/>
</dbReference>
<dbReference type="GO" id="GO:0070929">
    <property type="term" value="P:trans-translation"/>
    <property type="evidence" value="ECO:0007669"/>
    <property type="project" value="UniProtKB-UniRule"/>
</dbReference>
<keyword evidence="2 3" id="KW-0694">RNA-binding</keyword>
<sequence>MCNNRLVSILNRQAHFNYTILDTLEAGLVLTGSEVKSIRAGQVSLQEAFAKIRGGEAWLINCHIAPYKQSADQDLEPTRARKLLLSKKEITSLDHKLSTEGLTLVPLKFYFKKNRVKVELGLGRGKKKFDKRETIKRRETERETRRKIGKKM</sequence>
<feature type="region of interest" description="Disordered" evidence="4">
    <location>
        <begin position="131"/>
        <end position="152"/>
    </location>
</feature>
<dbReference type="GO" id="GO:0003723">
    <property type="term" value="F:RNA binding"/>
    <property type="evidence" value="ECO:0007669"/>
    <property type="project" value="UniProtKB-UniRule"/>
</dbReference>
<dbReference type="Gene3D" id="2.40.280.10">
    <property type="match status" value="1"/>
</dbReference>
<evidence type="ECO:0000313" key="5">
    <source>
        <dbReference type="EMBL" id="OGB73487.1"/>
    </source>
</evidence>
<dbReference type="AlphaFoldDB" id="A0A1F4NQC1"/>
<comment type="similarity">
    <text evidence="3">Belongs to the SmpB family.</text>
</comment>
<comment type="caution">
    <text evidence="5">The sequence shown here is derived from an EMBL/GenBank/DDBJ whole genome shotgun (WGS) entry which is preliminary data.</text>
</comment>
<evidence type="ECO:0000256" key="4">
    <source>
        <dbReference type="SAM" id="MobiDB-lite"/>
    </source>
</evidence>
<dbReference type="NCBIfam" id="TIGR00086">
    <property type="entry name" value="smpB"/>
    <property type="match status" value="1"/>
</dbReference>